<evidence type="ECO:0000313" key="2">
    <source>
        <dbReference type="EMBL" id="VFK54756.1"/>
    </source>
</evidence>
<dbReference type="AlphaFoldDB" id="A0A451A0L2"/>
<reference evidence="3" key="1">
    <citation type="submission" date="2019-02" db="EMBL/GenBank/DDBJ databases">
        <authorList>
            <person name="Gruber-Vodicka R. H."/>
            <person name="Seah K. B. B."/>
        </authorList>
    </citation>
    <scope>NUCLEOTIDE SEQUENCE</scope>
    <source>
        <strain evidence="3">BECK_BY2</strain>
        <strain evidence="2">BECK_BY3</strain>
    </source>
</reference>
<protein>
    <recommendedName>
        <fullName evidence="4">Fibronectin type III domain-containing protein</fullName>
    </recommendedName>
</protein>
<dbReference type="EMBL" id="CAADFV010000054">
    <property type="protein sequence ID" value="VFK59583.1"/>
    <property type="molecule type" value="Genomic_DNA"/>
</dbReference>
<dbReference type="EMBL" id="CAADFY010000054">
    <property type="protein sequence ID" value="VFK54756.1"/>
    <property type="molecule type" value="Genomic_DNA"/>
</dbReference>
<accession>A0A451A0L2</accession>
<organism evidence="3">
    <name type="scientific">Candidatus Kentrum sp. TUN</name>
    <dbReference type="NCBI Taxonomy" id="2126343"/>
    <lineage>
        <taxon>Bacteria</taxon>
        <taxon>Pseudomonadati</taxon>
        <taxon>Pseudomonadota</taxon>
        <taxon>Gammaproteobacteria</taxon>
        <taxon>Candidatus Kentrum</taxon>
    </lineage>
</organism>
<feature type="region of interest" description="Disordered" evidence="1">
    <location>
        <begin position="46"/>
        <end position="67"/>
    </location>
</feature>
<dbReference type="InterPro" id="IPR003961">
    <property type="entry name" value="FN3_dom"/>
</dbReference>
<proteinExistence type="predicted"/>
<dbReference type="SUPFAM" id="SSF49265">
    <property type="entry name" value="Fibronectin type III"/>
    <property type="match status" value="1"/>
</dbReference>
<evidence type="ECO:0000313" key="3">
    <source>
        <dbReference type="EMBL" id="VFK59583.1"/>
    </source>
</evidence>
<dbReference type="InterPro" id="IPR013783">
    <property type="entry name" value="Ig-like_fold"/>
</dbReference>
<dbReference type="InterPro" id="IPR036116">
    <property type="entry name" value="FN3_sf"/>
</dbReference>
<gene>
    <name evidence="3" type="ORF">BECKTUN1418E_GA0071001_10546</name>
    <name evidence="2" type="ORF">BECKTUN1418F_GA0071002_10546</name>
</gene>
<dbReference type="Gene3D" id="2.60.40.10">
    <property type="entry name" value="Immunoglobulins"/>
    <property type="match status" value="1"/>
</dbReference>
<feature type="compositionally biased region" description="Polar residues" evidence="1">
    <location>
        <begin position="52"/>
        <end position="62"/>
    </location>
</feature>
<dbReference type="CDD" id="cd00063">
    <property type="entry name" value="FN3"/>
    <property type="match status" value="1"/>
</dbReference>
<name>A0A451A0L2_9GAMM</name>
<evidence type="ECO:0008006" key="4">
    <source>
        <dbReference type="Google" id="ProtNLM"/>
    </source>
</evidence>
<sequence>MGTIEHAIATKNEALDALADDMKMVLRYAENVTHFDDASLKTLGRGGRKARTSLQTPGQTRSLEAPHQGDGWIQLDWKEPTDGGKVAAYKIQRREGDLEIWVDGQAAMGLEITVLGQPSGKGLEFWVVTMDKAGEGESSNGVLVVV</sequence>
<evidence type="ECO:0000256" key="1">
    <source>
        <dbReference type="SAM" id="MobiDB-lite"/>
    </source>
</evidence>